<comment type="caution">
    <text evidence="1">The sequence shown here is derived from an EMBL/GenBank/DDBJ whole genome shotgun (WGS) entry which is preliminary data.</text>
</comment>
<sequence>MMDSYREIRTEADSAELQWDLDALREWETRWQMHFNPEKCQVLQMFTNKRFHRKHLYNLHGHILEDVDSA</sequence>
<name>A0A9D4LZ72_DREPO</name>
<keyword evidence="2" id="KW-1185">Reference proteome</keyword>
<gene>
    <name evidence="1" type="ORF">DPMN_029429</name>
</gene>
<dbReference type="AlphaFoldDB" id="A0A9D4LZ72"/>
<dbReference type="Proteomes" id="UP000828390">
    <property type="component" value="Unassembled WGS sequence"/>
</dbReference>
<reference evidence="1" key="1">
    <citation type="journal article" date="2019" name="bioRxiv">
        <title>The Genome of the Zebra Mussel, Dreissena polymorpha: A Resource for Invasive Species Research.</title>
        <authorList>
            <person name="McCartney M.A."/>
            <person name="Auch B."/>
            <person name="Kono T."/>
            <person name="Mallez S."/>
            <person name="Zhang Y."/>
            <person name="Obille A."/>
            <person name="Becker A."/>
            <person name="Abrahante J.E."/>
            <person name="Garbe J."/>
            <person name="Badalamenti J.P."/>
            <person name="Herman A."/>
            <person name="Mangelson H."/>
            <person name="Liachko I."/>
            <person name="Sullivan S."/>
            <person name="Sone E.D."/>
            <person name="Koren S."/>
            <person name="Silverstein K.A.T."/>
            <person name="Beckman K.B."/>
            <person name="Gohl D.M."/>
        </authorList>
    </citation>
    <scope>NUCLEOTIDE SEQUENCE</scope>
    <source>
        <strain evidence="1">Duluth1</strain>
        <tissue evidence="1">Whole animal</tissue>
    </source>
</reference>
<reference evidence="1" key="2">
    <citation type="submission" date="2020-11" db="EMBL/GenBank/DDBJ databases">
        <authorList>
            <person name="McCartney M.A."/>
            <person name="Auch B."/>
            <person name="Kono T."/>
            <person name="Mallez S."/>
            <person name="Becker A."/>
            <person name="Gohl D.M."/>
            <person name="Silverstein K.A.T."/>
            <person name="Koren S."/>
            <person name="Bechman K.B."/>
            <person name="Herman A."/>
            <person name="Abrahante J.E."/>
            <person name="Garbe J."/>
        </authorList>
    </citation>
    <scope>NUCLEOTIDE SEQUENCE</scope>
    <source>
        <strain evidence="1">Duluth1</strain>
        <tissue evidence="1">Whole animal</tissue>
    </source>
</reference>
<protein>
    <submittedName>
        <fullName evidence="1">Uncharacterized protein</fullName>
    </submittedName>
</protein>
<evidence type="ECO:0000313" key="1">
    <source>
        <dbReference type="EMBL" id="KAH3866367.1"/>
    </source>
</evidence>
<proteinExistence type="predicted"/>
<organism evidence="1 2">
    <name type="scientific">Dreissena polymorpha</name>
    <name type="common">Zebra mussel</name>
    <name type="synonym">Mytilus polymorpha</name>
    <dbReference type="NCBI Taxonomy" id="45954"/>
    <lineage>
        <taxon>Eukaryota</taxon>
        <taxon>Metazoa</taxon>
        <taxon>Spiralia</taxon>
        <taxon>Lophotrochozoa</taxon>
        <taxon>Mollusca</taxon>
        <taxon>Bivalvia</taxon>
        <taxon>Autobranchia</taxon>
        <taxon>Heteroconchia</taxon>
        <taxon>Euheterodonta</taxon>
        <taxon>Imparidentia</taxon>
        <taxon>Neoheterodontei</taxon>
        <taxon>Myida</taxon>
        <taxon>Dreissenoidea</taxon>
        <taxon>Dreissenidae</taxon>
        <taxon>Dreissena</taxon>
    </lineage>
</organism>
<evidence type="ECO:0000313" key="2">
    <source>
        <dbReference type="Proteomes" id="UP000828390"/>
    </source>
</evidence>
<accession>A0A9D4LZ72</accession>
<dbReference type="EMBL" id="JAIWYP010000002">
    <property type="protein sequence ID" value="KAH3866367.1"/>
    <property type="molecule type" value="Genomic_DNA"/>
</dbReference>